<protein>
    <recommendedName>
        <fullName evidence="2">Cytosolic protein</fullName>
    </recommendedName>
</protein>
<dbReference type="PANTHER" id="PTHR35586:SF1">
    <property type="entry name" value="SLL1691 PROTEIN"/>
    <property type="match status" value="1"/>
</dbReference>
<gene>
    <name evidence="1" type="ORF">ENS29_05040</name>
</gene>
<dbReference type="PANTHER" id="PTHR35586">
    <property type="entry name" value="SLL1691 PROTEIN"/>
    <property type="match status" value="1"/>
</dbReference>
<accession>A0A7C4MP67</accession>
<sequence>MIKVIVSDNDSPWKEILDHYFRHFMDFFFPIVHEAIDWSKGHEFIDKELQKIAPDAEIGRRTVDKLVKVWLKDGTEVWTAVHIEIQGKSDPRFAERMYVYHYRLFDKYHRNIISLAVLADARKTWRPNRFEYDCCGCRLQFHFLMVKLLDYADRMHVLATSNNPFAVVVMTHLKGLETAKDIYGRYAAKLRLIKDLYERGLGREDI</sequence>
<organism evidence="1">
    <name type="scientific">Desulfatirhabdium butyrativorans</name>
    <dbReference type="NCBI Taxonomy" id="340467"/>
    <lineage>
        <taxon>Bacteria</taxon>
        <taxon>Pseudomonadati</taxon>
        <taxon>Thermodesulfobacteriota</taxon>
        <taxon>Desulfobacteria</taxon>
        <taxon>Desulfobacterales</taxon>
        <taxon>Desulfatirhabdiaceae</taxon>
        <taxon>Desulfatirhabdium</taxon>
    </lineage>
</organism>
<comment type="caution">
    <text evidence="1">The sequence shown here is derived from an EMBL/GenBank/DDBJ whole genome shotgun (WGS) entry which is preliminary data.</text>
</comment>
<evidence type="ECO:0008006" key="2">
    <source>
        <dbReference type="Google" id="ProtNLM"/>
    </source>
</evidence>
<dbReference type="AlphaFoldDB" id="A0A7C4MP67"/>
<name>A0A7C4MP67_9BACT</name>
<proteinExistence type="predicted"/>
<dbReference type="EMBL" id="DSUH01000113">
    <property type="protein sequence ID" value="HGU32204.1"/>
    <property type="molecule type" value="Genomic_DNA"/>
</dbReference>
<reference evidence="1" key="1">
    <citation type="journal article" date="2020" name="mSystems">
        <title>Genome- and Community-Level Interaction Insights into Carbon Utilization and Element Cycling Functions of Hydrothermarchaeota in Hydrothermal Sediment.</title>
        <authorList>
            <person name="Zhou Z."/>
            <person name="Liu Y."/>
            <person name="Xu W."/>
            <person name="Pan J."/>
            <person name="Luo Z.H."/>
            <person name="Li M."/>
        </authorList>
    </citation>
    <scope>NUCLEOTIDE SEQUENCE [LARGE SCALE GENOMIC DNA]</scope>
    <source>
        <strain evidence="1">SpSt-477</strain>
    </source>
</reference>
<evidence type="ECO:0000313" key="1">
    <source>
        <dbReference type="EMBL" id="HGU32204.1"/>
    </source>
</evidence>